<reference evidence="3 4" key="1">
    <citation type="submission" date="2016-10" db="EMBL/GenBank/DDBJ databases">
        <authorList>
            <person name="de Groot N.N."/>
        </authorList>
    </citation>
    <scope>NUCLEOTIDE SEQUENCE [LARGE SCALE GENOMIC DNA]</scope>
    <source>
        <strain evidence="3 4">CGMCC 4.5681</strain>
    </source>
</reference>
<dbReference type="Proteomes" id="UP000198683">
    <property type="component" value="Unassembled WGS sequence"/>
</dbReference>
<sequence>MKPRILLTLLLVLACVLASTPASAAGRPPHRPLPPLPSRDALQAILEEIVKNGTPGVLVEVRDERGTWTSAAGTGDVETGAPMRTDGKFRIGSLTKAFVSTTIMQLVQERRLRLDDSVQKWLPGMLPGHERVTIRQLLNHTSGVFNYLDDPVMWEDYMNLRYRTWQPEELVGVATAHGPLFAPGSDWYYSNTNYVLAGLIVRKVTGRPVEQEVRRRFIVPLGLRDTSFPTTDPKIHGPHARGYLGGYVGDPYVEATELNPSRMYAAGAMISTASDLNRFWTALLDGRLLRPNLLREMQQTVPALGGGYGLGISVFEPCGFPLWGHNGRMPGYGVRLLQTEDGRRQVTVAFNVQTLSETLLPLLDTLLLTEFCGEDQAGVVGSPDAHHPAEKASHIAIVGGS</sequence>
<dbReference type="InterPro" id="IPR012338">
    <property type="entry name" value="Beta-lactam/transpept-like"/>
</dbReference>
<evidence type="ECO:0000259" key="2">
    <source>
        <dbReference type="Pfam" id="PF00144"/>
    </source>
</evidence>
<dbReference type="EMBL" id="FNFB01000016">
    <property type="protein sequence ID" value="SDL13097.1"/>
    <property type="molecule type" value="Genomic_DNA"/>
</dbReference>
<dbReference type="InterPro" id="IPR050491">
    <property type="entry name" value="AmpC-like"/>
</dbReference>
<dbReference type="Pfam" id="PF00144">
    <property type="entry name" value="Beta-lactamase"/>
    <property type="match status" value="1"/>
</dbReference>
<keyword evidence="3" id="KW-0121">Carboxypeptidase</keyword>
<keyword evidence="3" id="KW-0645">Protease</keyword>
<protein>
    <submittedName>
        <fullName evidence="3">D-alanyl-D-alanine carboxypeptidase</fullName>
    </submittedName>
</protein>
<dbReference type="Gene3D" id="3.40.710.10">
    <property type="entry name" value="DD-peptidase/beta-lactamase superfamily"/>
    <property type="match status" value="1"/>
</dbReference>
<evidence type="ECO:0000313" key="3">
    <source>
        <dbReference type="EMBL" id="SDL13097.1"/>
    </source>
</evidence>
<feature type="signal peptide" evidence="1">
    <location>
        <begin position="1"/>
        <end position="24"/>
    </location>
</feature>
<dbReference type="OrthoDB" id="3499702at2"/>
<dbReference type="PROSITE" id="PS51257">
    <property type="entry name" value="PROKAR_LIPOPROTEIN"/>
    <property type="match status" value="1"/>
</dbReference>
<dbReference type="SUPFAM" id="SSF56601">
    <property type="entry name" value="beta-lactamase/transpeptidase-like"/>
    <property type="match status" value="1"/>
</dbReference>
<evidence type="ECO:0000256" key="1">
    <source>
        <dbReference type="SAM" id="SignalP"/>
    </source>
</evidence>
<accession>A0A1G9HJG6</accession>
<gene>
    <name evidence="3" type="ORF">SAMN05421874_11672</name>
</gene>
<name>A0A1G9HJG6_9ACTN</name>
<dbReference type="STRING" id="683260.SAMN05421874_11672"/>
<organism evidence="3 4">
    <name type="scientific">Nonomuraea maritima</name>
    <dbReference type="NCBI Taxonomy" id="683260"/>
    <lineage>
        <taxon>Bacteria</taxon>
        <taxon>Bacillati</taxon>
        <taxon>Actinomycetota</taxon>
        <taxon>Actinomycetes</taxon>
        <taxon>Streptosporangiales</taxon>
        <taxon>Streptosporangiaceae</taxon>
        <taxon>Nonomuraea</taxon>
    </lineage>
</organism>
<feature type="domain" description="Beta-lactamase-related" evidence="2">
    <location>
        <begin position="43"/>
        <end position="354"/>
    </location>
</feature>
<keyword evidence="3" id="KW-0378">Hydrolase</keyword>
<dbReference type="PANTHER" id="PTHR46825">
    <property type="entry name" value="D-ALANYL-D-ALANINE-CARBOXYPEPTIDASE/ENDOPEPTIDASE AMPH"/>
    <property type="match status" value="1"/>
</dbReference>
<dbReference type="GO" id="GO:0004180">
    <property type="term" value="F:carboxypeptidase activity"/>
    <property type="evidence" value="ECO:0007669"/>
    <property type="project" value="UniProtKB-KW"/>
</dbReference>
<dbReference type="AlphaFoldDB" id="A0A1G9HJG6"/>
<keyword evidence="4" id="KW-1185">Reference proteome</keyword>
<evidence type="ECO:0000313" key="4">
    <source>
        <dbReference type="Proteomes" id="UP000198683"/>
    </source>
</evidence>
<dbReference type="InterPro" id="IPR001466">
    <property type="entry name" value="Beta-lactam-related"/>
</dbReference>
<feature type="chain" id="PRO_5011632586" evidence="1">
    <location>
        <begin position="25"/>
        <end position="401"/>
    </location>
</feature>
<proteinExistence type="predicted"/>
<dbReference type="PANTHER" id="PTHR46825:SF7">
    <property type="entry name" value="D-ALANYL-D-ALANINE CARBOXYPEPTIDASE"/>
    <property type="match status" value="1"/>
</dbReference>
<dbReference type="RefSeq" id="WP_090769231.1">
    <property type="nucleotide sequence ID" value="NZ_FNFB01000016.1"/>
</dbReference>
<keyword evidence="1" id="KW-0732">Signal</keyword>